<evidence type="ECO:0000256" key="7">
    <source>
        <dbReference type="ARBA" id="ARBA00022723"/>
    </source>
</evidence>
<evidence type="ECO:0000256" key="13">
    <source>
        <dbReference type="ARBA" id="ARBA00023136"/>
    </source>
</evidence>
<name>A0A8B0MFR3_EURAF</name>
<proteinExistence type="evidence at transcript level"/>
<dbReference type="FunFam" id="1.10.630.10:FF:000238">
    <property type="entry name" value="Cytochrome P450 2A6"/>
    <property type="match status" value="1"/>
</dbReference>
<dbReference type="OrthoDB" id="1055148at2759"/>
<keyword evidence="9" id="KW-0492">Microsome</keyword>
<dbReference type="EMBL" id="MW149382">
    <property type="protein sequence ID" value="QTW43682.1"/>
    <property type="molecule type" value="mRNA"/>
</dbReference>
<comment type="similarity">
    <text evidence="5 15">Belongs to the cytochrome P450 family.</text>
</comment>
<evidence type="ECO:0000256" key="4">
    <source>
        <dbReference type="ARBA" id="ARBA00004406"/>
    </source>
</evidence>
<dbReference type="GO" id="GO:0020037">
    <property type="term" value="F:heme binding"/>
    <property type="evidence" value="ECO:0007669"/>
    <property type="project" value="InterPro"/>
</dbReference>
<dbReference type="InterPro" id="IPR017972">
    <property type="entry name" value="Cyt_P450_CS"/>
</dbReference>
<dbReference type="InterPro" id="IPR002401">
    <property type="entry name" value="Cyt_P450_E_grp-I"/>
</dbReference>
<keyword evidence="8" id="KW-0256">Endoplasmic reticulum</keyword>
<keyword evidence="6 14" id="KW-0349">Heme</keyword>
<evidence type="ECO:0000313" key="16">
    <source>
        <dbReference type="EMBL" id="QTW43682.1"/>
    </source>
</evidence>
<dbReference type="InterPro" id="IPR036396">
    <property type="entry name" value="Cyt_P450_sf"/>
</dbReference>
<dbReference type="PRINTS" id="PR00463">
    <property type="entry name" value="EP450I"/>
</dbReference>
<keyword evidence="13" id="KW-0472">Membrane</keyword>
<evidence type="ECO:0000256" key="15">
    <source>
        <dbReference type="RuleBase" id="RU000461"/>
    </source>
</evidence>
<comment type="cofactor">
    <cofactor evidence="1 14">
        <name>heme</name>
        <dbReference type="ChEBI" id="CHEBI:30413"/>
    </cofactor>
</comment>
<evidence type="ECO:0000256" key="6">
    <source>
        <dbReference type="ARBA" id="ARBA00022617"/>
    </source>
</evidence>
<evidence type="ECO:0000256" key="10">
    <source>
        <dbReference type="ARBA" id="ARBA00023002"/>
    </source>
</evidence>
<dbReference type="Pfam" id="PF00067">
    <property type="entry name" value="p450"/>
    <property type="match status" value="1"/>
</dbReference>
<accession>A0A8B0MFR3</accession>
<dbReference type="GO" id="GO:0005506">
    <property type="term" value="F:iron ion binding"/>
    <property type="evidence" value="ECO:0007669"/>
    <property type="project" value="InterPro"/>
</dbReference>
<protein>
    <submittedName>
        <fullName evidence="16">CYP3039-3041A1-like protein 3</fullName>
    </submittedName>
</protein>
<dbReference type="InterPro" id="IPR001128">
    <property type="entry name" value="Cyt_P450"/>
</dbReference>
<reference evidence="16" key="1">
    <citation type="submission" date="2020-10" db="EMBL/GenBank/DDBJ databases">
        <authorList>
            <person name="Kim D.-H."/>
        </authorList>
    </citation>
    <scope>NUCLEOTIDE SEQUENCE</scope>
</reference>
<comment type="subcellular location">
    <subcellularLocation>
        <location evidence="4">Endoplasmic reticulum membrane</location>
        <topology evidence="4">Peripheral membrane protein</topology>
    </subcellularLocation>
    <subcellularLocation>
        <location evidence="3">Microsome membrane</location>
        <topology evidence="3">Peripheral membrane protein</topology>
    </subcellularLocation>
</comment>
<dbReference type="Gene3D" id="1.10.630.10">
    <property type="entry name" value="Cytochrome P450"/>
    <property type="match status" value="1"/>
</dbReference>
<dbReference type="GO" id="GO:0008395">
    <property type="term" value="F:steroid hydroxylase activity"/>
    <property type="evidence" value="ECO:0007669"/>
    <property type="project" value="TreeGrafter"/>
</dbReference>
<keyword evidence="12 15" id="KW-0503">Monooxygenase</keyword>
<sequence length="485" mass="55218">MDATFILIVLFIFTLIHLYNKRSRNTRFPRGPPSIPLIGSYPFLSGVGIEKFIGDSIKKYGALTGLYMGTTPAVIINDWKIAKRMFAKDEFCGRVKNYTTEWARSMGGENLGIVTTDGDRWNTQRTFAMKQLKIFGLSKKHLDVTILPQAKESIQYLESKGDRVEINSTVFAVPVLNVLWSMMTGISLERDNVEMVELLNGLNFLFSSKVFLMSMMLPWIRFVFPNLTGYNRRVNTLKSIQAMLKRIIKEHQDTLDENDPRDMIDAFLVEINSQKDPEFSVDQLVMTCLDLMAAGSETTSTTLQWIVEYLVLYPEVQEACYKEIQENIKESDVRLEDTDSLNYCQAVIAEVQRLSAVAVASVQHTTTQQVEVEGYVLPKDCVLLSNLKLFMTNPGLWVEPLQFNPSRFLNEAGEFTKPEYFVPFGHGKRVCMGENLAKSELIVFTVTLIQQLKFESIPGFEPDVNNYTAGFTRIPSVFNVKISRR</sequence>
<dbReference type="GO" id="GO:0016712">
    <property type="term" value="F:oxidoreductase activity, acting on paired donors, with incorporation or reduction of molecular oxygen, reduced flavin or flavoprotein as one donor, and incorporation of one atom of oxygen"/>
    <property type="evidence" value="ECO:0007669"/>
    <property type="project" value="TreeGrafter"/>
</dbReference>
<keyword evidence="10 15" id="KW-0560">Oxidoreductase</keyword>
<evidence type="ECO:0000256" key="3">
    <source>
        <dbReference type="ARBA" id="ARBA00004174"/>
    </source>
</evidence>
<dbReference type="PANTHER" id="PTHR24300">
    <property type="entry name" value="CYTOCHROME P450 508A4-RELATED"/>
    <property type="match status" value="1"/>
</dbReference>
<dbReference type="PROSITE" id="PS00086">
    <property type="entry name" value="CYTOCHROME_P450"/>
    <property type="match status" value="1"/>
</dbReference>
<organism evidence="16">
    <name type="scientific">Eurytemora affinis</name>
    <name type="common">Copepod</name>
    <name type="synonym">Temora affinis</name>
    <dbReference type="NCBI Taxonomy" id="88015"/>
    <lineage>
        <taxon>Eukaryota</taxon>
        <taxon>Metazoa</taxon>
        <taxon>Ecdysozoa</taxon>
        <taxon>Arthropoda</taxon>
        <taxon>Crustacea</taxon>
        <taxon>Multicrustacea</taxon>
        <taxon>Hexanauplia</taxon>
        <taxon>Copepoda</taxon>
        <taxon>Calanoida</taxon>
        <taxon>Temoridae</taxon>
        <taxon>Eurytemora</taxon>
    </lineage>
</organism>
<dbReference type="PANTHER" id="PTHR24300:SF403">
    <property type="entry name" value="CYTOCHROME P450 306A1"/>
    <property type="match status" value="1"/>
</dbReference>
<evidence type="ECO:0000256" key="12">
    <source>
        <dbReference type="ARBA" id="ARBA00023033"/>
    </source>
</evidence>
<feature type="binding site" description="axial binding residue" evidence="14">
    <location>
        <position position="431"/>
    </location>
    <ligand>
        <name>heme</name>
        <dbReference type="ChEBI" id="CHEBI:30413"/>
    </ligand>
    <ligandPart>
        <name>Fe</name>
        <dbReference type="ChEBI" id="CHEBI:18248"/>
    </ligandPart>
</feature>
<dbReference type="SUPFAM" id="SSF48264">
    <property type="entry name" value="Cytochrome P450"/>
    <property type="match status" value="1"/>
</dbReference>
<comment type="function">
    <text evidence="2">May be involved in the metabolism of insect hormones and in the breakdown of synthetic insecticides.</text>
</comment>
<keyword evidence="11 14" id="KW-0408">Iron</keyword>
<dbReference type="PRINTS" id="PR00385">
    <property type="entry name" value="P450"/>
</dbReference>
<dbReference type="InterPro" id="IPR050182">
    <property type="entry name" value="Cytochrome_P450_fam2"/>
</dbReference>
<dbReference type="AlphaFoldDB" id="A0A8B0MFR3"/>
<evidence type="ECO:0000256" key="11">
    <source>
        <dbReference type="ARBA" id="ARBA00023004"/>
    </source>
</evidence>
<evidence type="ECO:0000256" key="9">
    <source>
        <dbReference type="ARBA" id="ARBA00022848"/>
    </source>
</evidence>
<keyword evidence="7 14" id="KW-0479">Metal-binding</keyword>
<evidence type="ECO:0000256" key="5">
    <source>
        <dbReference type="ARBA" id="ARBA00010617"/>
    </source>
</evidence>
<evidence type="ECO:0000256" key="8">
    <source>
        <dbReference type="ARBA" id="ARBA00022824"/>
    </source>
</evidence>
<dbReference type="GO" id="GO:0006805">
    <property type="term" value="P:xenobiotic metabolic process"/>
    <property type="evidence" value="ECO:0007669"/>
    <property type="project" value="TreeGrafter"/>
</dbReference>
<reference evidence="16" key="2">
    <citation type="journal article" name="Mar. Pollut. Bull.">
        <title>The genome of the European estuarine calanoid copepod Eurytemora affinis: Potential use in molecular ecotoxicology.</title>
        <authorList>
            <person name="Choi B.S."/>
            <person name="Kim D.H."/>
            <person name="Kim M.S."/>
            <person name="Park J.C."/>
            <person name="Lee Y.H."/>
            <person name="Kim H.J."/>
            <person name="Jeong C.B."/>
            <person name="Hagiwara A."/>
            <person name="Souissi S."/>
            <person name="Lee J.S."/>
        </authorList>
    </citation>
    <scope>NUCLEOTIDE SEQUENCE</scope>
</reference>
<dbReference type="GO" id="GO:0005789">
    <property type="term" value="C:endoplasmic reticulum membrane"/>
    <property type="evidence" value="ECO:0007669"/>
    <property type="project" value="UniProtKB-SubCell"/>
</dbReference>
<evidence type="ECO:0000256" key="1">
    <source>
        <dbReference type="ARBA" id="ARBA00001971"/>
    </source>
</evidence>
<evidence type="ECO:0000256" key="14">
    <source>
        <dbReference type="PIRSR" id="PIRSR602401-1"/>
    </source>
</evidence>
<evidence type="ECO:0000256" key="2">
    <source>
        <dbReference type="ARBA" id="ARBA00003690"/>
    </source>
</evidence>
<dbReference type="GO" id="GO:0006082">
    <property type="term" value="P:organic acid metabolic process"/>
    <property type="evidence" value="ECO:0007669"/>
    <property type="project" value="TreeGrafter"/>
</dbReference>